<dbReference type="SUPFAM" id="SSF63867">
    <property type="entry name" value="MoeA C-terminal domain-like"/>
    <property type="match status" value="1"/>
</dbReference>
<evidence type="ECO:0000256" key="8">
    <source>
        <dbReference type="ARBA" id="ARBA00023150"/>
    </source>
</evidence>
<dbReference type="GO" id="GO:0006777">
    <property type="term" value="P:Mo-molybdopterin cofactor biosynthetic process"/>
    <property type="evidence" value="ECO:0007669"/>
    <property type="project" value="UniProtKB-UniRule"/>
</dbReference>
<evidence type="ECO:0000256" key="6">
    <source>
        <dbReference type="ARBA" id="ARBA00021108"/>
    </source>
</evidence>
<dbReference type="GO" id="GO:0005829">
    <property type="term" value="C:cytosol"/>
    <property type="evidence" value="ECO:0007669"/>
    <property type="project" value="TreeGrafter"/>
</dbReference>
<proteinExistence type="inferred from homology"/>
<dbReference type="InterPro" id="IPR005111">
    <property type="entry name" value="MoeA_C_domain_IV"/>
</dbReference>
<dbReference type="Proteomes" id="UP000324646">
    <property type="component" value="Chromosome"/>
</dbReference>
<dbReference type="EMBL" id="CP042243">
    <property type="protein sequence ID" value="QEK11568.1"/>
    <property type="molecule type" value="Genomic_DNA"/>
</dbReference>
<dbReference type="Pfam" id="PF03453">
    <property type="entry name" value="MoeA_N"/>
    <property type="match status" value="1"/>
</dbReference>
<evidence type="ECO:0000256" key="2">
    <source>
        <dbReference type="ARBA" id="ARBA00003487"/>
    </source>
</evidence>
<dbReference type="Pfam" id="PF03454">
    <property type="entry name" value="MoeA_C"/>
    <property type="match status" value="1"/>
</dbReference>
<evidence type="ECO:0000313" key="12">
    <source>
        <dbReference type="EMBL" id="QEK11568.1"/>
    </source>
</evidence>
<dbReference type="Gene3D" id="2.170.190.11">
    <property type="entry name" value="Molybdopterin biosynthesis moea protein, domain 3"/>
    <property type="match status" value="1"/>
</dbReference>
<dbReference type="InterPro" id="IPR038987">
    <property type="entry name" value="MoeA-like"/>
</dbReference>
<gene>
    <name evidence="12" type="ORF">FQB35_03875</name>
</gene>
<keyword evidence="10" id="KW-0460">Magnesium</keyword>
<dbReference type="SMART" id="SM00852">
    <property type="entry name" value="MoCF_biosynth"/>
    <property type="match status" value="1"/>
</dbReference>
<organism evidence="12 13">
    <name type="scientific">Crassaminicella thermophila</name>
    <dbReference type="NCBI Taxonomy" id="2599308"/>
    <lineage>
        <taxon>Bacteria</taxon>
        <taxon>Bacillati</taxon>
        <taxon>Bacillota</taxon>
        <taxon>Clostridia</taxon>
        <taxon>Eubacteriales</taxon>
        <taxon>Clostridiaceae</taxon>
        <taxon>Crassaminicella</taxon>
    </lineage>
</organism>
<evidence type="ECO:0000256" key="4">
    <source>
        <dbReference type="ARBA" id="ARBA00010763"/>
    </source>
</evidence>
<dbReference type="InterPro" id="IPR005110">
    <property type="entry name" value="MoeA_linker/N"/>
</dbReference>
<dbReference type="Gene3D" id="3.90.105.10">
    <property type="entry name" value="Molybdopterin biosynthesis moea protein, domain 2"/>
    <property type="match status" value="1"/>
</dbReference>
<dbReference type="Pfam" id="PF00994">
    <property type="entry name" value="MoCF_biosynth"/>
    <property type="match status" value="1"/>
</dbReference>
<dbReference type="UniPathway" id="UPA00344"/>
<dbReference type="PANTHER" id="PTHR10192:SF5">
    <property type="entry name" value="GEPHYRIN"/>
    <property type="match status" value="1"/>
</dbReference>
<evidence type="ECO:0000256" key="5">
    <source>
        <dbReference type="ARBA" id="ARBA00013269"/>
    </source>
</evidence>
<evidence type="ECO:0000256" key="3">
    <source>
        <dbReference type="ARBA" id="ARBA00005046"/>
    </source>
</evidence>
<comment type="function">
    <text evidence="2">May be involved in the biosynthesis of molybdopterin.</text>
</comment>
<evidence type="ECO:0000256" key="1">
    <source>
        <dbReference type="ARBA" id="ARBA00002901"/>
    </source>
</evidence>
<dbReference type="InterPro" id="IPR036425">
    <property type="entry name" value="MoaB/Mog-like_dom_sf"/>
</dbReference>
<dbReference type="SUPFAM" id="SSF63882">
    <property type="entry name" value="MoeA N-terminal region -like"/>
    <property type="match status" value="1"/>
</dbReference>
<dbReference type="RefSeq" id="WP_148808723.1">
    <property type="nucleotide sequence ID" value="NZ_CP042243.1"/>
</dbReference>
<dbReference type="OrthoDB" id="9804758at2"/>
<dbReference type="KEGG" id="crs:FQB35_03875"/>
<dbReference type="InterPro" id="IPR001453">
    <property type="entry name" value="MoaB/Mog_dom"/>
</dbReference>
<dbReference type="GO" id="GO:0061599">
    <property type="term" value="F:molybdopterin molybdotransferase activity"/>
    <property type="evidence" value="ECO:0007669"/>
    <property type="project" value="UniProtKB-UniRule"/>
</dbReference>
<comment type="function">
    <text evidence="1 10">Catalyzes the insertion of molybdate into adenylated molybdopterin with the concomitant release of AMP.</text>
</comment>
<comment type="catalytic activity">
    <reaction evidence="9">
        <text>adenylyl-molybdopterin + molybdate = Mo-molybdopterin + AMP + H(+)</text>
        <dbReference type="Rhea" id="RHEA:35047"/>
        <dbReference type="ChEBI" id="CHEBI:15378"/>
        <dbReference type="ChEBI" id="CHEBI:36264"/>
        <dbReference type="ChEBI" id="CHEBI:62727"/>
        <dbReference type="ChEBI" id="CHEBI:71302"/>
        <dbReference type="ChEBI" id="CHEBI:456215"/>
        <dbReference type="EC" id="2.10.1.1"/>
    </reaction>
</comment>
<dbReference type="Gene3D" id="3.40.980.10">
    <property type="entry name" value="MoaB/Mog-like domain"/>
    <property type="match status" value="1"/>
</dbReference>
<feature type="domain" description="MoaB/Mog" evidence="11">
    <location>
        <begin position="187"/>
        <end position="326"/>
    </location>
</feature>
<accession>A0A5C0SE22</accession>
<dbReference type="InterPro" id="IPR008284">
    <property type="entry name" value="MoCF_biosynth_CS"/>
</dbReference>
<evidence type="ECO:0000256" key="7">
    <source>
        <dbReference type="ARBA" id="ARBA00022505"/>
    </source>
</evidence>
<dbReference type="CDD" id="cd00887">
    <property type="entry name" value="MoeA"/>
    <property type="match status" value="1"/>
</dbReference>
<dbReference type="PANTHER" id="PTHR10192">
    <property type="entry name" value="MOLYBDOPTERIN BIOSYNTHESIS PROTEIN"/>
    <property type="match status" value="1"/>
</dbReference>
<comment type="cofactor">
    <cofactor evidence="10">
        <name>Mg(2+)</name>
        <dbReference type="ChEBI" id="CHEBI:18420"/>
    </cofactor>
</comment>
<keyword evidence="7 10" id="KW-0500">Molybdenum</keyword>
<evidence type="ECO:0000313" key="13">
    <source>
        <dbReference type="Proteomes" id="UP000324646"/>
    </source>
</evidence>
<dbReference type="InterPro" id="IPR036688">
    <property type="entry name" value="MoeA_C_domain_IV_sf"/>
</dbReference>
<dbReference type="NCBIfam" id="NF045515">
    <property type="entry name" value="Glp_gephyrin"/>
    <property type="match status" value="1"/>
</dbReference>
<reference evidence="12 13" key="1">
    <citation type="submission" date="2019-07" db="EMBL/GenBank/DDBJ databases">
        <title>Complete genome of Crassaminicella thermophila SY095.</title>
        <authorList>
            <person name="Li X."/>
        </authorList>
    </citation>
    <scope>NUCLEOTIDE SEQUENCE [LARGE SCALE GENOMIC DNA]</scope>
    <source>
        <strain evidence="12 13">SY095</strain>
    </source>
</reference>
<dbReference type="SUPFAM" id="SSF53218">
    <property type="entry name" value="Molybdenum cofactor biosynthesis proteins"/>
    <property type="match status" value="1"/>
</dbReference>
<dbReference type="PROSITE" id="PS01079">
    <property type="entry name" value="MOCF_BIOSYNTHESIS_2"/>
    <property type="match status" value="1"/>
</dbReference>
<evidence type="ECO:0000256" key="9">
    <source>
        <dbReference type="ARBA" id="ARBA00047317"/>
    </source>
</evidence>
<keyword evidence="13" id="KW-1185">Reference proteome</keyword>
<evidence type="ECO:0000256" key="10">
    <source>
        <dbReference type="RuleBase" id="RU365090"/>
    </source>
</evidence>
<evidence type="ECO:0000259" key="11">
    <source>
        <dbReference type="SMART" id="SM00852"/>
    </source>
</evidence>
<dbReference type="NCBIfam" id="TIGR00177">
    <property type="entry name" value="molyb_syn"/>
    <property type="match status" value="1"/>
</dbReference>
<keyword evidence="8 10" id="KW-0501">Molybdenum cofactor biosynthesis</keyword>
<dbReference type="InterPro" id="IPR036135">
    <property type="entry name" value="MoeA_linker/N_sf"/>
</dbReference>
<keyword evidence="10" id="KW-0479">Metal-binding</keyword>
<comment type="pathway">
    <text evidence="3 10">Cofactor biosynthesis; molybdopterin biosynthesis.</text>
</comment>
<keyword evidence="10 12" id="KW-0808">Transferase</keyword>
<dbReference type="GO" id="GO:0046872">
    <property type="term" value="F:metal ion binding"/>
    <property type="evidence" value="ECO:0007669"/>
    <property type="project" value="UniProtKB-UniRule"/>
</dbReference>
<sequence>MKLLNVDTVEEVKQKIDHYFEHFHIGTEVINITEALDRILSEDVYASIDLPEFNRSTVDGYAVVSKDTFGVNESLPTFLEVVGKVEMGENTTLSIISGQAAYVPTGGMIPIGADGVVMIEYVENLDNKTIAVYHPVAPGDGIIKKGEDIKNNSLLLSKGRKLKSQDIGALAAVGVDKVKVFKKIKTAIISTGDEIVDITCKVKLGQIRDINTYSLSAMVIKMGGEVTKKIVVEDNYETLRDIVKMAIKENDFVVISGGSSVGEKDLTEKVIDSFGDVGVFVNGVSIKPGKPTIIGKVENTAIFGLPGHPVSAIVVFRLFGGYLRDKVFSINEKKIGIYAICDANIHSSEGKETYQMVRIEEKDNEYIAKPIHGKSGAISLMTKAEGYIKIDTNKEGVKKGEKVKVILL</sequence>
<dbReference type="AlphaFoldDB" id="A0A5C0SE22"/>
<dbReference type="Gene3D" id="2.40.340.10">
    <property type="entry name" value="MoeA, C-terminal, domain IV"/>
    <property type="match status" value="1"/>
</dbReference>
<comment type="similarity">
    <text evidence="4 10">Belongs to the MoeA family.</text>
</comment>
<dbReference type="EC" id="2.10.1.1" evidence="5 10"/>
<name>A0A5C0SE22_CRATE</name>
<protein>
    <recommendedName>
        <fullName evidence="6 10">Molybdopterin molybdenumtransferase</fullName>
        <ecNumber evidence="5 10">2.10.1.1</ecNumber>
    </recommendedName>
</protein>